<dbReference type="NCBIfam" id="TIGR01560">
    <property type="entry name" value="put_DNA_pack"/>
    <property type="match status" value="1"/>
</dbReference>
<dbReference type="Gene3D" id="1.10.3230.30">
    <property type="entry name" value="Phage gp6-like head-tail connector protein"/>
    <property type="match status" value="1"/>
</dbReference>
<organism evidence="1 2">
    <name type="scientific">Megasphaera elsdenii</name>
    <dbReference type="NCBI Taxonomy" id="907"/>
    <lineage>
        <taxon>Bacteria</taxon>
        <taxon>Bacillati</taxon>
        <taxon>Bacillota</taxon>
        <taxon>Negativicutes</taxon>
        <taxon>Veillonellales</taxon>
        <taxon>Veillonellaceae</taxon>
        <taxon>Megasphaera</taxon>
    </lineage>
</organism>
<protein>
    <submittedName>
        <fullName evidence="1">Phage gp6-like head-tail connector protein</fullName>
    </submittedName>
</protein>
<evidence type="ECO:0000313" key="1">
    <source>
        <dbReference type="EMBL" id="AVO26379.1"/>
    </source>
</evidence>
<name>A0A2S0M4J7_MEGEL</name>
<dbReference type="RefSeq" id="WP_027895854.1">
    <property type="nucleotide sequence ID" value="NZ_CP027569.1"/>
</dbReference>
<dbReference type="InterPro" id="IPR006450">
    <property type="entry name" value="Phage_HK97_gp6-like"/>
</dbReference>
<dbReference type="OrthoDB" id="5654at2"/>
<sequence length="91" mass="10638">MTIDDIKTYLRVDHDDDDNLINQLEKTADAYLASAVTDYSSHYENDENFKASADMAKLAIIAELYENRNEAKQDDYSFTIRSMITQLQYWE</sequence>
<dbReference type="InterPro" id="IPR021146">
    <property type="entry name" value="Phage_gp6-like_head-tail"/>
</dbReference>
<gene>
    <name evidence="1" type="ORF">C6Y28_01360</name>
</gene>
<dbReference type="Pfam" id="PF05135">
    <property type="entry name" value="Phage_connect_1"/>
    <property type="match status" value="1"/>
</dbReference>
<dbReference type="CDD" id="cd08054">
    <property type="entry name" value="gp6"/>
    <property type="match status" value="1"/>
</dbReference>
<reference evidence="1 2" key="1">
    <citation type="journal article" date="2018" name="Genome Announc.">
        <title>Complete genomes of two Megasphaera elsdenii strains, NCIMB 702410 and ATCC 25940.</title>
        <authorList>
            <person name="Hatmaker E.A."/>
            <person name="O'Dell K."/>
            <person name="Riley L.A."/>
            <person name="Klingeman D.M."/>
            <person name="Guss A.M."/>
        </authorList>
    </citation>
    <scope>NUCLEOTIDE SEQUENCE [LARGE SCALE GENOMIC DNA]</scope>
    <source>
        <strain evidence="1 2">NCIMB702410</strain>
    </source>
</reference>
<dbReference type="AlphaFoldDB" id="A0A2S0M4J7"/>
<dbReference type="EMBL" id="CP027569">
    <property type="protein sequence ID" value="AVO26379.1"/>
    <property type="molecule type" value="Genomic_DNA"/>
</dbReference>
<proteinExistence type="predicted"/>
<evidence type="ECO:0000313" key="2">
    <source>
        <dbReference type="Proteomes" id="UP000238358"/>
    </source>
</evidence>
<accession>A0A2S0M4J7</accession>
<dbReference type="Proteomes" id="UP000238358">
    <property type="component" value="Chromosome"/>
</dbReference>